<dbReference type="OrthoDB" id="7994042at2"/>
<reference evidence="3" key="1">
    <citation type="submission" date="2016-10" db="EMBL/GenBank/DDBJ databases">
        <authorList>
            <person name="Varghese N."/>
            <person name="Submissions S."/>
        </authorList>
    </citation>
    <scope>NUCLEOTIDE SEQUENCE [LARGE SCALE GENOMIC DNA]</scope>
    <source>
        <strain evidence="3">BL36</strain>
    </source>
</reference>
<name>A0A1I4V9R7_9HYPH</name>
<feature type="region of interest" description="Disordered" evidence="1">
    <location>
        <begin position="21"/>
        <end position="50"/>
    </location>
</feature>
<accession>A0A1I4V9R7</accession>
<dbReference type="EMBL" id="FOTK01000091">
    <property type="protein sequence ID" value="SFM97939.1"/>
    <property type="molecule type" value="Genomic_DNA"/>
</dbReference>
<gene>
    <name evidence="2" type="ORF">SAMN05192568_10914</name>
</gene>
<protein>
    <submittedName>
        <fullName evidence="2">Uncharacterized protein</fullName>
    </submittedName>
</protein>
<proteinExistence type="predicted"/>
<sequence>MNSIKRLVSQFAEFMSARPAAGENHQLHASTDDTGAGARSGKTPKDFTGDYRTATDMLRDRINKRFPDNFHARVGSNANSMRDFGDERAGAIDMSSAAIAAALRDGASAKQAADAGAASVGI</sequence>
<evidence type="ECO:0000256" key="1">
    <source>
        <dbReference type="SAM" id="MobiDB-lite"/>
    </source>
</evidence>
<evidence type="ECO:0000313" key="2">
    <source>
        <dbReference type="EMBL" id="SFM97939.1"/>
    </source>
</evidence>
<organism evidence="2 3">
    <name type="scientific">Methylobacterium pseudosasicola</name>
    <dbReference type="NCBI Taxonomy" id="582667"/>
    <lineage>
        <taxon>Bacteria</taxon>
        <taxon>Pseudomonadati</taxon>
        <taxon>Pseudomonadota</taxon>
        <taxon>Alphaproteobacteria</taxon>
        <taxon>Hyphomicrobiales</taxon>
        <taxon>Methylobacteriaceae</taxon>
        <taxon>Methylobacterium</taxon>
    </lineage>
</organism>
<dbReference type="AlphaFoldDB" id="A0A1I4V9R7"/>
<dbReference type="Proteomes" id="UP000199048">
    <property type="component" value="Unassembled WGS sequence"/>
</dbReference>
<keyword evidence="3" id="KW-1185">Reference proteome</keyword>
<evidence type="ECO:0000313" key="3">
    <source>
        <dbReference type="Proteomes" id="UP000199048"/>
    </source>
</evidence>
<dbReference type="RefSeq" id="WP_139234336.1">
    <property type="nucleotide sequence ID" value="NZ_FOTK01000091.1"/>
</dbReference>